<dbReference type="SUPFAM" id="SSF48452">
    <property type="entry name" value="TPR-like"/>
    <property type="match status" value="1"/>
</dbReference>
<dbReference type="PROSITE" id="PS00622">
    <property type="entry name" value="HTH_LUXR_1"/>
    <property type="match status" value="1"/>
</dbReference>
<dbReference type="GO" id="GO:0006355">
    <property type="term" value="P:regulation of DNA-templated transcription"/>
    <property type="evidence" value="ECO:0007669"/>
    <property type="project" value="InterPro"/>
</dbReference>
<dbReference type="EMBL" id="RKLP01000010">
    <property type="protein sequence ID" value="RVW08038.1"/>
    <property type="molecule type" value="Genomic_DNA"/>
</dbReference>
<feature type="region of interest" description="Disordered" evidence="2">
    <location>
        <begin position="154"/>
        <end position="173"/>
    </location>
</feature>
<dbReference type="SUPFAM" id="SSF52540">
    <property type="entry name" value="P-loop containing nucleoside triphosphate hydrolases"/>
    <property type="match status" value="1"/>
</dbReference>
<dbReference type="RefSeq" id="WP_127917670.1">
    <property type="nucleotide sequence ID" value="NZ_RKLP01000010.1"/>
</dbReference>
<accession>A0A3S3AM56</accession>
<dbReference type="PANTHER" id="PTHR47691:SF3">
    <property type="entry name" value="HTH-TYPE TRANSCRIPTIONAL REGULATOR RV0890C-RELATED"/>
    <property type="match status" value="1"/>
</dbReference>
<sequence>MTVKAGNLPFELTSFVGRRSEATEARRLVSESRLVTFTGLGGVGKTRLALRVAEDARRAFTGGAWLVELGELQESALLEQTVIGALGIQDRSTRAPRAILIDHLGDSRVLLVLDNCEHLVAAVADLTVDLLRHCPGLTVLATSRERLGVPGETVMRVPPLDVPGEPGSGSLPAETSDGDAVALFEQRAQAALPDFRITEGNRVAVERICRQLEGLPLPIELAAARLRAMSVDEILHRLGDRFRLLTRGSRSAPSRQQTLKWSIDWGYDLCTPPEQWLWTHLTVFAGSFDLEAVEGILSGEAVYGELIDLVTSLVDKSVLIREEAGATVRYRMLETLRDYGRGLLRDEEWTSLQRRHRDWYQQVVLWAGADWIGPRQLDWMTRMDQDVPNVRSSLEFSLTDPDSVGDALCVAAALHDYCLPRGRFSEGRYWVDRALARAPAHTVGDLGVVVVEASVTGSLLAALQRDIPAAAALAEDARRRAEELSDEETRALATYAVGFVAVADGDLPRGAEHLERAIRGFRADDDILRLVPALYWFAFVIDALGNADRAASLYEEVLALTESHGEIMWRAMAMSDYGSALWRWGSRSRGTTMLADSLGLLRRMSNLFGCAWCFEELAWTAADRDPELAAVLMGAADAQFTATGSPMATFGALVAHHDVCMETVRNALGDRAVERAIDHGRSLSLDEAIARALEEQPIEASTVPEADGAVPLTRRETEIAELVATGMTNKAIAERLVISQRTVEGHVERIREKLGFASRTQIATWVVQRDESP</sequence>
<dbReference type="InterPro" id="IPR002182">
    <property type="entry name" value="NB-ARC"/>
</dbReference>
<dbReference type="PANTHER" id="PTHR47691">
    <property type="entry name" value="REGULATOR-RELATED"/>
    <property type="match status" value="1"/>
</dbReference>
<dbReference type="SUPFAM" id="SSF46894">
    <property type="entry name" value="C-terminal effector domain of the bipartite response regulators"/>
    <property type="match status" value="1"/>
</dbReference>
<dbReference type="PRINTS" id="PR00364">
    <property type="entry name" value="DISEASERSIST"/>
</dbReference>
<dbReference type="Pfam" id="PF25872">
    <property type="entry name" value="HTH_77"/>
    <property type="match status" value="1"/>
</dbReference>
<dbReference type="InterPro" id="IPR011990">
    <property type="entry name" value="TPR-like_helical_dom_sf"/>
</dbReference>
<feature type="coiled-coil region" evidence="1">
    <location>
        <begin position="467"/>
        <end position="494"/>
    </location>
</feature>
<keyword evidence="1" id="KW-0175">Coiled coil</keyword>
<evidence type="ECO:0000313" key="4">
    <source>
        <dbReference type="EMBL" id="RVW08038.1"/>
    </source>
</evidence>
<evidence type="ECO:0000313" key="5">
    <source>
        <dbReference type="Proteomes" id="UP000286208"/>
    </source>
</evidence>
<feature type="domain" description="HTH luxR-type" evidence="3">
    <location>
        <begin position="705"/>
        <end position="770"/>
    </location>
</feature>
<evidence type="ECO:0000256" key="1">
    <source>
        <dbReference type="SAM" id="Coils"/>
    </source>
</evidence>
<dbReference type="Pfam" id="PF00196">
    <property type="entry name" value="GerE"/>
    <property type="match status" value="1"/>
</dbReference>
<dbReference type="InterPro" id="IPR058852">
    <property type="entry name" value="HTH_77"/>
</dbReference>
<proteinExistence type="predicted"/>
<dbReference type="InterPro" id="IPR000792">
    <property type="entry name" value="Tscrpt_reg_LuxR_C"/>
</dbReference>
<dbReference type="InterPro" id="IPR036388">
    <property type="entry name" value="WH-like_DNA-bd_sf"/>
</dbReference>
<comment type="caution">
    <text evidence="4">The sequence shown here is derived from an EMBL/GenBank/DDBJ whole genome shotgun (WGS) entry which is preliminary data.</text>
</comment>
<dbReference type="PROSITE" id="PS50043">
    <property type="entry name" value="HTH_LUXR_2"/>
    <property type="match status" value="1"/>
</dbReference>
<keyword evidence="5" id="KW-1185">Reference proteome</keyword>
<dbReference type="SMART" id="SM00421">
    <property type="entry name" value="HTH_LUXR"/>
    <property type="match status" value="1"/>
</dbReference>
<name>A0A3S3AM56_9NOCA</name>
<dbReference type="Gene3D" id="3.40.50.300">
    <property type="entry name" value="P-loop containing nucleotide triphosphate hydrolases"/>
    <property type="match status" value="1"/>
</dbReference>
<dbReference type="CDD" id="cd06170">
    <property type="entry name" value="LuxR_C_like"/>
    <property type="match status" value="1"/>
</dbReference>
<dbReference type="Gene3D" id="1.10.10.10">
    <property type="entry name" value="Winged helix-like DNA-binding domain superfamily/Winged helix DNA-binding domain"/>
    <property type="match status" value="1"/>
</dbReference>
<dbReference type="InterPro" id="IPR027417">
    <property type="entry name" value="P-loop_NTPase"/>
</dbReference>
<dbReference type="GO" id="GO:0003677">
    <property type="term" value="F:DNA binding"/>
    <property type="evidence" value="ECO:0007669"/>
    <property type="project" value="InterPro"/>
</dbReference>
<organism evidence="4 5">
    <name type="scientific">Prescottella agglutinans</name>
    <dbReference type="NCBI Taxonomy" id="1644129"/>
    <lineage>
        <taxon>Bacteria</taxon>
        <taxon>Bacillati</taxon>
        <taxon>Actinomycetota</taxon>
        <taxon>Actinomycetes</taxon>
        <taxon>Mycobacteriales</taxon>
        <taxon>Nocardiaceae</taxon>
        <taxon>Prescottella</taxon>
    </lineage>
</organism>
<reference evidence="4 5" key="1">
    <citation type="submission" date="2018-11" db="EMBL/GenBank/DDBJ databases">
        <title>Rhodococcus spongicola sp. nov. and Rhodococcus xishaensis sp. nov. from marine sponges.</title>
        <authorList>
            <person name="Li L."/>
            <person name="Lin H.W."/>
        </authorList>
    </citation>
    <scope>NUCLEOTIDE SEQUENCE [LARGE SCALE GENOMIC DNA]</scope>
    <source>
        <strain evidence="4 5">CCTCC AB2014297</strain>
    </source>
</reference>
<dbReference type="PRINTS" id="PR00038">
    <property type="entry name" value="HTHLUXR"/>
</dbReference>
<dbReference type="OrthoDB" id="136365at2"/>
<dbReference type="Gene3D" id="1.25.40.10">
    <property type="entry name" value="Tetratricopeptide repeat domain"/>
    <property type="match status" value="1"/>
</dbReference>
<dbReference type="Proteomes" id="UP000286208">
    <property type="component" value="Unassembled WGS sequence"/>
</dbReference>
<evidence type="ECO:0000259" key="3">
    <source>
        <dbReference type="PROSITE" id="PS50043"/>
    </source>
</evidence>
<dbReference type="AlphaFoldDB" id="A0A3S3AM56"/>
<evidence type="ECO:0000256" key="2">
    <source>
        <dbReference type="SAM" id="MobiDB-lite"/>
    </source>
</evidence>
<gene>
    <name evidence="4" type="ORF">EGT67_19130</name>
</gene>
<dbReference type="InterPro" id="IPR016032">
    <property type="entry name" value="Sig_transdc_resp-reg_C-effctor"/>
</dbReference>
<protein>
    <submittedName>
        <fullName evidence="4">LuxR family transcriptional regulator</fullName>
    </submittedName>
</protein>
<dbReference type="Pfam" id="PF00931">
    <property type="entry name" value="NB-ARC"/>
    <property type="match status" value="1"/>
</dbReference>